<sequence>MPADDPKTTANPFSTHALAATPAQDREAPDPSTAVDALWLEDVTRAQTADSLRQRAATLLQGYLRAPSRQLAEQLGACFASLAWHPEVCRDPRCHCAYRGLVRHWFWLAGSGGCQPG</sequence>
<reference evidence="2 3" key="1">
    <citation type="journal article" date="2023" name="Microorganisms">
        <title>Thiorhodovibrio frisius and Trv. litoralis spp. nov., Two Novel Members from a Clade of Fastidious Purple Sulfur Bacteria That Exhibit Unique Red-Shifted Light-Harvesting Capabilities.</title>
        <authorList>
            <person name="Methner A."/>
            <person name="Kuzyk S.B."/>
            <person name="Petersen J."/>
            <person name="Bauer S."/>
            <person name="Brinkmann H."/>
            <person name="Sichau K."/>
            <person name="Wanner G."/>
            <person name="Wolf J."/>
            <person name="Neumann-Schaal M."/>
            <person name="Henke P."/>
            <person name="Tank M."/>
            <person name="Sproer C."/>
            <person name="Bunk B."/>
            <person name="Overmann J."/>
        </authorList>
    </citation>
    <scope>NUCLEOTIDE SEQUENCE [LARGE SCALE GENOMIC DNA]</scope>
    <source>
        <strain evidence="2 3">DSM 6702</strain>
    </source>
</reference>
<organism evidence="2 3">
    <name type="scientific">Thiorhodovibrio winogradskyi</name>
    <dbReference type="NCBI Taxonomy" id="77007"/>
    <lineage>
        <taxon>Bacteria</taxon>
        <taxon>Pseudomonadati</taxon>
        <taxon>Pseudomonadota</taxon>
        <taxon>Gammaproteobacteria</taxon>
        <taxon>Chromatiales</taxon>
        <taxon>Chromatiaceae</taxon>
        <taxon>Thiorhodovibrio</taxon>
    </lineage>
</organism>
<protein>
    <submittedName>
        <fullName evidence="2">Uncharacterized protein</fullName>
    </submittedName>
</protein>
<keyword evidence="3" id="KW-1185">Reference proteome</keyword>
<dbReference type="RefSeq" id="WP_328987621.1">
    <property type="nucleotide sequence ID" value="NZ_CP121472.1"/>
</dbReference>
<name>A0ABZ0S9J3_9GAMM</name>
<feature type="region of interest" description="Disordered" evidence="1">
    <location>
        <begin position="1"/>
        <end position="32"/>
    </location>
</feature>
<proteinExistence type="predicted"/>
<evidence type="ECO:0000256" key="1">
    <source>
        <dbReference type="SAM" id="MobiDB-lite"/>
    </source>
</evidence>
<dbReference type="Proteomes" id="UP001432180">
    <property type="component" value="Chromosome"/>
</dbReference>
<accession>A0ABZ0S9J3</accession>
<dbReference type="EMBL" id="CP121472">
    <property type="protein sequence ID" value="WPL17107.1"/>
    <property type="molecule type" value="Genomic_DNA"/>
</dbReference>
<evidence type="ECO:0000313" key="2">
    <source>
        <dbReference type="EMBL" id="WPL17107.1"/>
    </source>
</evidence>
<gene>
    <name evidence="2" type="ORF">Thiowin_02095</name>
</gene>
<evidence type="ECO:0000313" key="3">
    <source>
        <dbReference type="Proteomes" id="UP001432180"/>
    </source>
</evidence>